<accession>A0A7S2XSH0</accession>
<name>A0A7S2XSH0_9STRA</name>
<dbReference type="AlphaFoldDB" id="A0A7S2XSH0"/>
<dbReference type="CDD" id="cd05483">
    <property type="entry name" value="retropepsin_like_bacteria"/>
    <property type="match status" value="1"/>
</dbReference>
<dbReference type="Gene3D" id="2.40.70.10">
    <property type="entry name" value="Acid Proteases"/>
    <property type="match status" value="1"/>
</dbReference>
<sequence>MMQIKLLLSLSGFVFVFSFVGISAARATATFILPQLKSFQPKIRTRLERKFIRLDAIVVNNKDAESDNTSSSPIIAPLADLPMRRLKLPRMAAGREYVIVPLKINDQGPFDFMVDTGLTAELITPHLQQSLAIDNDGETIVEGLAAGGRMQEEKLVELSGLKLCSSEGDLSLPKLHAIVTDFEQEHMDPAHDPVEGMLGMEMLELFDVDFDFPAGRLRLWAPGTAAAVAERDRLVEIPSAVLNETLLLCIRVTSGKNEKDKRETSDQRAKPFKQPFIGIIDYGSSFSAVNWAAAELLDLPPKTNRFAYLGSPIILGVGIDNKPLPLLTKSVQFTFVGDATKQDENGRVLEFAKPPTEWNPWTPVTVGIGDLPIFDLVLGDEKTKFEGPAAIIGMDVLSQRRVVLETCRGSIQCSARRRRLFVSPE</sequence>
<gene>
    <name evidence="1" type="ORF">ASEP1449_LOCUS16213</name>
</gene>
<reference evidence="1" key="1">
    <citation type="submission" date="2021-01" db="EMBL/GenBank/DDBJ databases">
        <authorList>
            <person name="Corre E."/>
            <person name="Pelletier E."/>
            <person name="Niang G."/>
            <person name="Scheremetjew M."/>
            <person name="Finn R."/>
            <person name="Kale V."/>
            <person name="Holt S."/>
            <person name="Cochrane G."/>
            <person name="Meng A."/>
            <person name="Brown T."/>
            <person name="Cohen L."/>
        </authorList>
    </citation>
    <scope>NUCLEOTIDE SEQUENCE</scope>
    <source>
        <strain evidence="1">CCMP2084</strain>
    </source>
</reference>
<dbReference type="Pfam" id="PF13650">
    <property type="entry name" value="Asp_protease_2"/>
    <property type="match status" value="1"/>
</dbReference>
<evidence type="ECO:0008006" key="2">
    <source>
        <dbReference type="Google" id="ProtNLM"/>
    </source>
</evidence>
<dbReference type="EMBL" id="HBHQ01024034">
    <property type="protein sequence ID" value="CAD9824379.1"/>
    <property type="molecule type" value="Transcribed_RNA"/>
</dbReference>
<dbReference type="InterPro" id="IPR034122">
    <property type="entry name" value="Retropepsin-like_bacterial"/>
</dbReference>
<dbReference type="InterPro" id="IPR021109">
    <property type="entry name" value="Peptidase_aspartic_dom_sf"/>
</dbReference>
<protein>
    <recommendedName>
        <fullName evidence="2">Peptidase A2 domain-containing protein</fullName>
    </recommendedName>
</protein>
<organism evidence="1">
    <name type="scientific">Attheya septentrionalis</name>
    <dbReference type="NCBI Taxonomy" id="420275"/>
    <lineage>
        <taxon>Eukaryota</taxon>
        <taxon>Sar</taxon>
        <taxon>Stramenopiles</taxon>
        <taxon>Ochrophyta</taxon>
        <taxon>Bacillariophyta</taxon>
        <taxon>Coscinodiscophyceae</taxon>
        <taxon>Chaetocerotophycidae</taxon>
        <taxon>Chaetocerotales</taxon>
        <taxon>Attheyaceae</taxon>
        <taxon>Attheya</taxon>
    </lineage>
</organism>
<proteinExistence type="predicted"/>
<evidence type="ECO:0000313" key="1">
    <source>
        <dbReference type="EMBL" id="CAD9824379.1"/>
    </source>
</evidence>